<feature type="domain" description="C2H2-type" evidence="9">
    <location>
        <begin position="362"/>
        <end position="390"/>
    </location>
</feature>
<evidence type="ECO:0000256" key="3">
    <source>
        <dbReference type="ARBA" id="ARBA00022737"/>
    </source>
</evidence>
<dbReference type="Proteomes" id="UP000324585">
    <property type="component" value="Unassembled WGS sequence"/>
</dbReference>
<evidence type="ECO:0000259" key="9">
    <source>
        <dbReference type="PROSITE" id="PS50157"/>
    </source>
</evidence>
<feature type="domain" description="C2H2-type" evidence="9">
    <location>
        <begin position="391"/>
        <end position="419"/>
    </location>
</feature>
<keyword evidence="6" id="KW-0539">Nucleus</keyword>
<dbReference type="GO" id="GO:0005634">
    <property type="term" value="C:nucleus"/>
    <property type="evidence" value="ECO:0007669"/>
    <property type="project" value="UniProtKB-SubCell"/>
</dbReference>
<feature type="region of interest" description="Disordered" evidence="8">
    <location>
        <begin position="35"/>
        <end position="63"/>
    </location>
</feature>
<dbReference type="Pfam" id="PF00096">
    <property type="entry name" value="zf-C2H2"/>
    <property type="match status" value="3"/>
</dbReference>
<dbReference type="EMBL" id="VRMN01000002">
    <property type="protein sequence ID" value="KAA8496911.1"/>
    <property type="molecule type" value="Genomic_DNA"/>
</dbReference>
<keyword evidence="3" id="KW-0677">Repeat</keyword>
<sequence length="447" mass="50341">MASSTFQSVLRIVLEEEEVNAWLVRWLHQPLESGAGSRFDSTDESNGNASKADGTERDEWSSDFGVTNQFGEQLTSREMACLPSLPSQEEMDNAVVWDFDLQHLNEVTFGVMIPTCQEMKNSRFVHAVMMINSWMNPMPKGVTVLPGHRVTAFRTRFGFALLDVSSCTDGSVVIILMRHWDNLRMRSDGFHVTRIEPGASLLSHAVLERSGLCVQRCSYGACACWRLNSCRRSDAELAETYSWKEFSASLHHGLIAERLSSPDMELTASLGSGKLAFKTKTNSAFQASFGSSYKNMSHLQFLFFDRLTTASSIWHSRSLERESSEPPQAMAADRRHSLLERDSRSGSGSGSGSKRCPSDDVNQCPVCFKVFSRSSDLRRHVKTVHEGVHSFACQQCERKFSQVSHLRLHVRAVHEKRRDFECGICTALFSTTSNWKRHMRSFHSELG</sequence>
<keyword evidence="4 7" id="KW-0863">Zinc-finger</keyword>
<reference evidence="11" key="1">
    <citation type="journal article" date="2019" name="Nat. Commun.">
        <title>Expansion of phycobilisome linker gene families in mesophilic red algae.</title>
        <authorList>
            <person name="Lee J."/>
            <person name="Kim D."/>
            <person name="Bhattacharya D."/>
            <person name="Yoon H.S."/>
        </authorList>
    </citation>
    <scope>NUCLEOTIDE SEQUENCE [LARGE SCALE GENOMIC DNA]</scope>
    <source>
        <strain evidence="11">CCMP 1328</strain>
    </source>
</reference>
<evidence type="ECO:0000313" key="11">
    <source>
        <dbReference type="Proteomes" id="UP000324585"/>
    </source>
</evidence>
<dbReference type="GO" id="GO:0008270">
    <property type="term" value="F:zinc ion binding"/>
    <property type="evidence" value="ECO:0007669"/>
    <property type="project" value="UniProtKB-KW"/>
</dbReference>
<dbReference type="InterPro" id="IPR050331">
    <property type="entry name" value="Zinc_finger"/>
</dbReference>
<dbReference type="SUPFAM" id="SSF57667">
    <property type="entry name" value="beta-beta-alpha zinc fingers"/>
    <property type="match status" value="2"/>
</dbReference>
<dbReference type="InterPro" id="IPR013087">
    <property type="entry name" value="Znf_C2H2_type"/>
</dbReference>
<accession>A0A5J4YZ53</accession>
<dbReference type="PROSITE" id="PS50157">
    <property type="entry name" value="ZINC_FINGER_C2H2_2"/>
    <property type="match status" value="3"/>
</dbReference>
<keyword evidence="5" id="KW-0862">Zinc</keyword>
<name>A0A5J4YZ53_PORPP</name>
<evidence type="ECO:0000256" key="4">
    <source>
        <dbReference type="ARBA" id="ARBA00022771"/>
    </source>
</evidence>
<evidence type="ECO:0000256" key="8">
    <source>
        <dbReference type="SAM" id="MobiDB-lite"/>
    </source>
</evidence>
<proteinExistence type="predicted"/>
<evidence type="ECO:0000256" key="5">
    <source>
        <dbReference type="ARBA" id="ARBA00022833"/>
    </source>
</evidence>
<keyword evidence="11" id="KW-1185">Reference proteome</keyword>
<feature type="region of interest" description="Disordered" evidence="8">
    <location>
        <begin position="317"/>
        <end position="359"/>
    </location>
</feature>
<dbReference type="GO" id="GO:0010468">
    <property type="term" value="P:regulation of gene expression"/>
    <property type="evidence" value="ECO:0007669"/>
    <property type="project" value="TreeGrafter"/>
</dbReference>
<evidence type="ECO:0000256" key="2">
    <source>
        <dbReference type="ARBA" id="ARBA00022723"/>
    </source>
</evidence>
<dbReference type="PANTHER" id="PTHR16515">
    <property type="entry name" value="PR DOMAIN ZINC FINGER PROTEIN"/>
    <property type="match status" value="1"/>
</dbReference>
<organism evidence="10 11">
    <name type="scientific">Porphyridium purpureum</name>
    <name type="common">Red alga</name>
    <name type="synonym">Porphyridium cruentum</name>
    <dbReference type="NCBI Taxonomy" id="35688"/>
    <lineage>
        <taxon>Eukaryota</taxon>
        <taxon>Rhodophyta</taxon>
        <taxon>Bangiophyceae</taxon>
        <taxon>Porphyridiales</taxon>
        <taxon>Porphyridiaceae</taxon>
        <taxon>Porphyridium</taxon>
    </lineage>
</organism>
<evidence type="ECO:0000256" key="6">
    <source>
        <dbReference type="ARBA" id="ARBA00023242"/>
    </source>
</evidence>
<dbReference type="AlphaFoldDB" id="A0A5J4YZ53"/>
<dbReference type="InterPro" id="IPR036236">
    <property type="entry name" value="Znf_C2H2_sf"/>
</dbReference>
<feature type="domain" description="C2H2-type" evidence="9">
    <location>
        <begin position="420"/>
        <end position="447"/>
    </location>
</feature>
<keyword evidence="2" id="KW-0479">Metal-binding</keyword>
<evidence type="ECO:0000256" key="7">
    <source>
        <dbReference type="PROSITE-ProRule" id="PRU00042"/>
    </source>
</evidence>
<feature type="compositionally biased region" description="Basic and acidic residues" evidence="8">
    <location>
        <begin position="332"/>
        <end position="344"/>
    </location>
</feature>
<dbReference type="OrthoDB" id="4926at2759"/>
<evidence type="ECO:0000313" key="10">
    <source>
        <dbReference type="EMBL" id="KAA8496911.1"/>
    </source>
</evidence>
<gene>
    <name evidence="10" type="ORF">FVE85_0640</name>
</gene>
<evidence type="ECO:0000256" key="1">
    <source>
        <dbReference type="ARBA" id="ARBA00004123"/>
    </source>
</evidence>
<protein>
    <submittedName>
        <fullName evidence="10">Transcription factor hamlet</fullName>
    </submittedName>
</protein>
<dbReference type="PANTHER" id="PTHR16515:SF66">
    <property type="entry name" value="C2H2-TYPE DOMAIN-CONTAINING PROTEIN"/>
    <property type="match status" value="1"/>
</dbReference>
<dbReference type="SMART" id="SM00355">
    <property type="entry name" value="ZnF_C2H2"/>
    <property type="match status" value="3"/>
</dbReference>
<dbReference type="Gene3D" id="3.30.160.60">
    <property type="entry name" value="Classic Zinc Finger"/>
    <property type="match status" value="3"/>
</dbReference>
<comment type="caution">
    <text evidence="10">The sequence shown here is derived from an EMBL/GenBank/DDBJ whole genome shotgun (WGS) entry which is preliminary data.</text>
</comment>
<comment type="subcellular location">
    <subcellularLocation>
        <location evidence="1">Nucleus</location>
    </subcellularLocation>
</comment>
<dbReference type="PROSITE" id="PS00028">
    <property type="entry name" value="ZINC_FINGER_C2H2_1"/>
    <property type="match status" value="3"/>
</dbReference>